<evidence type="ECO:0000313" key="2">
    <source>
        <dbReference type="Proteomes" id="UP001415857"/>
    </source>
</evidence>
<proteinExistence type="predicted"/>
<organism evidence="1 2">
    <name type="scientific">Liquidambar formosana</name>
    <name type="common">Formosan gum</name>
    <dbReference type="NCBI Taxonomy" id="63359"/>
    <lineage>
        <taxon>Eukaryota</taxon>
        <taxon>Viridiplantae</taxon>
        <taxon>Streptophyta</taxon>
        <taxon>Embryophyta</taxon>
        <taxon>Tracheophyta</taxon>
        <taxon>Spermatophyta</taxon>
        <taxon>Magnoliopsida</taxon>
        <taxon>eudicotyledons</taxon>
        <taxon>Gunneridae</taxon>
        <taxon>Pentapetalae</taxon>
        <taxon>Saxifragales</taxon>
        <taxon>Altingiaceae</taxon>
        <taxon>Liquidambar</taxon>
    </lineage>
</organism>
<keyword evidence="2" id="KW-1185">Reference proteome</keyword>
<dbReference type="Proteomes" id="UP001415857">
    <property type="component" value="Unassembled WGS sequence"/>
</dbReference>
<gene>
    <name evidence="1" type="ORF">L1049_011414</name>
</gene>
<accession>A0AAP0X2U5</accession>
<dbReference type="EMBL" id="JBBPBK010000006">
    <property type="protein sequence ID" value="KAK9283180.1"/>
    <property type="molecule type" value="Genomic_DNA"/>
</dbReference>
<comment type="caution">
    <text evidence="1">The sequence shown here is derived from an EMBL/GenBank/DDBJ whole genome shotgun (WGS) entry which is preliminary data.</text>
</comment>
<reference evidence="1 2" key="1">
    <citation type="journal article" date="2024" name="Plant J.">
        <title>Genome sequences and population genomics reveal climatic adaptation and genomic divergence between two closely related sweetgum species.</title>
        <authorList>
            <person name="Xu W.Q."/>
            <person name="Ren C.Q."/>
            <person name="Zhang X.Y."/>
            <person name="Comes H.P."/>
            <person name="Liu X.H."/>
            <person name="Li Y.G."/>
            <person name="Kettle C.J."/>
            <person name="Jalonen R."/>
            <person name="Gaisberger H."/>
            <person name="Ma Y.Z."/>
            <person name="Qiu Y.X."/>
        </authorList>
    </citation>
    <scope>NUCLEOTIDE SEQUENCE [LARGE SCALE GENOMIC DNA]</scope>
    <source>
        <strain evidence="1">Hangzhou</strain>
    </source>
</reference>
<protein>
    <submittedName>
        <fullName evidence="1">Uncharacterized protein</fullName>
    </submittedName>
</protein>
<sequence length="109" mass="12510">MSVLILYLLHIVHAVKPSITYVNFQGDLISRYPATKQLSMHMKRLRHKTMVEATELGTIQGRDHCSAQAQSPKQDFLDIHAWVASLKIEFRNQDWVIAALDKLLSKESH</sequence>
<dbReference type="AlphaFoldDB" id="A0AAP0X2U5"/>
<name>A0AAP0X2U5_LIQFO</name>
<evidence type="ECO:0000313" key="1">
    <source>
        <dbReference type="EMBL" id="KAK9283180.1"/>
    </source>
</evidence>